<keyword evidence="2" id="KW-1185">Reference proteome</keyword>
<name>A0A158NQD9_ATTCE</name>
<reference evidence="1" key="2">
    <citation type="submission" date="2016-04" db="UniProtKB">
        <authorList>
            <consortium name="EnsemblMetazoa"/>
        </authorList>
    </citation>
    <scope>IDENTIFICATION</scope>
</reference>
<dbReference type="EnsemblMetazoa" id="XM_012204357.1">
    <property type="protein sequence ID" value="XP_012059747.1"/>
    <property type="gene ID" value="LOC105622951"/>
</dbReference>
<organism evidence="1 2">
    <name type="scientific">Atta cephalotes</name>
    <name type="common">Leafcutter ant</name>
    <dbReference type="NCBI Taxonomy" id="12957"/>
    <lineage>
        <taxon>Eukaryota</taxon>
        <taxon>Metazoa</taxon>
        <taxon>Ecdysozoa</taxon>
        <taxon>Arthropoda</taxon>
        <taxon>Hexapoda</taxon>
        <taxon>Insecta</taxon>
        <taxon>Pterygota</taxon>
        <taxon>Neoptera</taxon>
        <taxon>Endopterygota</taxon>
        <taxon>Hymenoptera</taxon>
        <taxon>Apocrita</taxon>
        <taxon>Aculeata</taxon>
        <taxon>Formicoidea</taxon>
        <taxon>Formicidae</taxon>
        <taxon>Myrmicinae</taxon>
        <taxon>Atta</taxon>
    </lineage>
</organism>
<dbReference type="OMA" id="NDLFICA"/>
<dbReference type="AlphaFoldDB" id="A0A158NQD9"/>
<protein>
    <recommendedName>
        <fullName evidence="3">DDE Tnp4 domain-containing protein</fullName>
    </recommendedName>
</protein>
<evidence type="ECO:0000313" key="2">
    <source>
        <dbReference type="Proteomes" id="UP000005205"/>
    </source>
</evidence>
<accession>A0A158NQD9</accession>
<dbReference type="InParanoid" id="A0A158NQD9"/>
<dbReference type="EMBL" id="ADTU01023108">
    <property type="status" value="NOT_ANNOTATED_CDS"/>
    <property type="molecule type" value="Genomic_DNA"/>
</dbReference>
<gene>
    <name evidence="1" type="primary">105622951</name>
</gene>
<dbReference type="Proteomes" id="UP000005205">
    <property type="component" value="Unassembled WGS sequence"/>
</dbReference>
<dbReference type="KEGG" id="acep:105622951"/>
<evidence type="ECO:0000313" key="1">
    <source>
        <dbReference type="EnsemblMetazoa" id="XP_012059747.1"/>
    </source>
</evidence>
<evidence type="ECO:0008006" key="3">
    <source>
        <dbReference type="Google" id="ProtNLM"/>
    </source>
</evidence>
<sequence length="104" mass="11863">MAICDANYIRFVDIGAYGRRDSDIFQDNAMGKAFDEGRMNVPQPAAIMDSPVLSFCLVGDEAFPMKPFFLRRPSRGLTPEQDMFNYRLSRARLIENTFDILTSQ</sequence>
<dbReference type="OrthoDB" id="6627079at2759"/>
<reference evidence="2" key="1">
    <citation type="journal article" date="2011" name="PLoS Genet.">
        <title>The genome sequence of the leaf-cutter ant Atta cephalotes reveals insights into its obligate symbiotic lifestyle.</title>
        <authorList>
            <person name="Suen G."/>
            <person name="Teiling C."/>
            <person name="Li L."/>
            <person name="Holt C."/>
            <person name="Abouheif E."/>
            <person name="Bornberg-Bauer E."/>
            <person name="Bouffard P."/>
            <person name="Caldera E.J."/>
            <person name="Cash E."/>
            <person name="Cavanaugh A."/>
            <person name="Denas O."/>
            <person name="Elhaik E."/>
            <person name="Fave M.J."/>
            <person name="Gadau J."/>
            <person name="Gibson J.D."/>
            <person name="Graur D."/>
            <person name="Grubbs K.J."/>
            <person name="Hagen D.E."/>
            <person name="Harkins T.T."/>
            <person name="Helmkampf M."/>
            <person name="Hu H."/>
            <person name="Johnson B.R."/>
            <person name="Kim J."/>
            <person name="Marsh S.E."/>
            <person name="Moeller J.A."/>
            <person name="Munoz-Torres M.C."/>
            <person name="Murphy M.C."/>
            <person name="Naughton M.C."/>
            <person name="Nigam S."/>
            <person name="Overson R."/>
            <person name="Rajakumar R."/>
            <person name="Reese J.T."/>
            <person name="Scott J.J."/>
            <person name="Smith C.R."/>
            <person name="Tao S."/>
            <person name="Tsutsui N.D."/>
            <person name="Viljakainen L."/>
            <person name="Wissler L."/>
            <person name="Yandell M.D."/>
            <person name="Zimmer F."/>
            <person name="Taylor J."/>
            <person name="Slater S.C."/>
            <person name="Clifton S.W."/>
            <person name="Warren W.C."/>
            <person name="Elsik C.G."/>
            <person name="Smith C.D."/>
            <person name="Weinstock G.M."/>
            <person name="Gerardo N.M."/>
            <person name="Currie C.R."/>
        </authorList>
    </citation>
    <scope>NUCLEOTIDE SEQUENCE [LARGE SCALE GENOMIC DNA]</scope>
</reference>
<proteinExistence type="predicted"/>